<evidence type="ECO:0000313" key="2">
    <source>
        <dbReference type="EMBL" id="MFA0812951.1"/>
    </source>
</evidence>
<keyword evidence="3" id="KW-1185">Reference proteome</keyword>
<proteinExistence type="predicted"/>
<protein>
    <submittedName>
        <fullName evidence="2">Uncharacterized protein</fullName>
    </submittedName>
</protein>
<dbReference type="EMBL" id="JBGMEK010000062">
    <property type="protein sequence ID" value="MFA0812951.1"/>
    <property type="molecule type" value="Genomic_DNA"/>
</dbReference>
<evidence type="ECO:0000313" key="3">
    <source>
        <dbReference type="Proteomes" id="UP001569428"/>
    </source>
</evidence>
<gene>
    <name evidence="2" type="ORF">ACCI49_18745</name>
</gene>
<organism evidence="2 3">
    <name type="scientific">Microbulbifer epialgicus</name>
    <dbReference type="NCBI Taxonomy" id="393907"/>
    <lineage>
        <taxon>Bacteria</taxon>
        <taxon>Pseudomonadati</taxon>
        <taxon>Pseudomonadota</taxon>
        <taxon>Gammaproteobacteria</taxon>
        <taxon>Cellvibrionales</taxon>
        <taxon>Microbulbiferaceae</taxon>
        <taxon>Microbulbifer</taxon>
    </lineage>
</organism>
<name>A0ABV4P3K8_9GAMM</name>
<dbReference type="Proteomes" id="UP001569428">
    <property type="component" value="Unassembled WGS sequence"/>
</dbReference>
<feature type="coiled-coil region" evidence="1">
    <location>
        <begin position="1"/>
        <end position="73"/>
    </location>
</feature>
<keyword evidence="1" id="KW-0175">Coiled coil</keyword>
<comment type="caution">
    <text evidence="2">The sequence shown here is derived from an EMBL/GenBank/DDBJ whole genome shotgun (WGS) entry which is preliminary data.</text>
</comment>
<sequence>MNSYEEEILLAMLKKAELELENAKVELKPIQKKERLEKKKIKKIIQEERKAKNAEMKKAMKSVNRRIEREKERIHRISKIRTKTIHLVQGGSPGLGKKS</sequence>
<accession>A0ABV4P3K8</accession>
<evidence type="ECO:0000256" key="1">
    <source>
        <dbReference type="SAM" id="Coils"/>
    </source>
</evidence>
<dbReference type="RefSeq" id="WP_371840688.1">
    <property type="nucleotide sequence ID" value="NZ_JBGMEK010000062.1"/>
</dbReference>
<reference evidence="2 3" key="1">
    <citation type="submission" date="2024-08" db="EMBL/GenBank/DDBJ databases">
        <authorList>
            <person name="Ishaq N."/>
        </authorList>
    </citation>
    <scope>NUCLEOTIDE SEQUENCE [LARGE SCALE GENOMIC DNA]</scope>
    <source>
        <strain evidence="2 3">DSM 18651</strain>
    </source>
</reference>